<feature type="transmembrane region" description="Helical" evidence="7">
    <location>
        <begin position="671"/>
        <end position="693"/>
    </location>
</feature>
<evidence type="ECO:0000256" key="7">
    <source>
        <dbReference type="SAM" id="Phobius"/>
    </source>
</evidence>
<feature type="transmembrane region" description="Helical" evidence="7">
    <location>
        <begin position="262"/>
        <end position="284"/>
    </location>
</feature>
<dbReference type="PANTHER" id="PTHR22950">
    <property type="entry name" value="AMINO ACID TRANSPORTER"/>
    <property type="match status" value="1"/>
</dbReference>
<feature type="transmembrane region" description="Helical" evidence="7">
    <location>
        <begin position="809"/>
        <end position="830"/>
    </location>
</feature>
<evidence type="ECO:0000256" key="3">
    <source>
        <dbReference type="ARBA" id="ARBA00022692"/>
    </source>
</evidence>
<feature type="transmembrane region" description="Helical" evidence="7">
    <location>
        <begin position="374"/>
        <end position="398"/>
    </location>
</feature>
<comment type="similarity">
    <text evidence="2">Belongs to the amino acid/polyamine transporter 2 family.</text>
</comment>
<evidence type="ECO:0000313" key="9">
    <source>
        <dbReference type="EMBL" id="QWU85793.1"/>
    </source>
</evidence>
<organism evidence="9 10">
    <name type="scientific">Candidozyma haemuli</name>
    <dbReference type="NCBI Taxonomy" id="45357"/>
    <lineage>
        <taxon>Eukaryota</taxon>
        <taxon>Fungi</taxon>
        <taxon>Dikarya</taxon>
        <taxon>Ascomycota</taxon>
        <taxon>Saccharomycotina</taxon>
        <taxon>Pichiomycetes</taxon>
        <taxon>Metschnikowiaceae</taxon>
        <taxon>Candidozyma</taxon>
    </lineage>
</organism>
<feature type="transmembrane region" description="Helical" evidence="7">
    <location>
        <begin position="39"/>
        <end position="58"/>
    </location>
</feature>
<feature type="transmembrane region" description="Helical" evidence="7">
    <location>
        <begin position="850"/>
        <end position="870"/>
    </location>
</feature>
<feature type="transmembrane region" description="Helical" evidence="7">
    <location>
        <begin position="432"/>
        <end position="455"/>
    </location>
</feature>
<proteinExistence type="inferred from homology"/>
<keyword evidence="10" id="KW-1185">Reference proteome</keyword>
<keyword evidence="5 7" id="KW-0472">Membrane</keyword>
<feature type="transmembrane region" description="Helical" evidence="7">
    <location>
        <begin position="611"/>
        <end position="637"/>
    </location>
</feature>
<dbReference type="Gene3D" id="1.20.1740.10">
    <property type="entry name" value="Amino acid/polyamine transporter I"/>
    <property type="match status" value="1"/>
</dbReference>
<feature type="transmembrane region" description="Helical" evidence="7">
    <location>
        <begin position="178"/>
        <end position="200"/>
    </location>
</feature>
<name>A0ABX8I099_9ASCO</name>
<feature type="transmembrane region" description="Helical" evidence="7">
    <location>
        <begin position="891"/>
        <end position="915"/>
    </location>
</feature>
<evidence type="ECO:0000256" key="6">
    <source>
        <dbReference type="SAM" id="MobiDB-lite"/>
    </source>
</evidence>
<evidence type="ECO:0000256" key="5">
    <source>
        <dbReference type="ARBA" id="ARBA00023136"/>
    </source>
</evidence>
<evidence type="ECO:0000256" key="4">
    <source>
        <dbReference type="ARBA" id="ARBA00022989"/>
    </source>
</evidence>
<dbReference type="InterPro" id="IPR013057">
    <property type="entry name" value="AA_transpt_TM"/>
</dbReference>
<gene>
    <name evidence="9" type="ORF">CA3LBN_000011</name>
</gene>
<reference evidence="9 10" key="1">
    <citation type="submission" date="2021-06" db="EMBL/GenBank/DDBJ databases">
        <title>Candida outbreak in Lebanon.</title>
        <authorList>
            <person name="Finianos M."/>
        </authorList>
    </citation>
    <scope>NUCLEOTIDE SEQUENCE [LARGE SCALE GENOMIC DNA]</scope>
    <source>
        <strain evidence="9">CA3LBN</strain>
    </source>
</reference>
<keyword evidence="4 7" id="KW-1133">Transmembrane helix</keyword>
<feature type="transmembrane region" description="Helical" evidence="7">
    <location>
        <begin position="147"/>
        <end position="166"/>
    </location>
</feature>
<feature type="transmembrane region" description="Helical" evidence="7">
    <location>
        <begin position="699"/>
        <end position="716"/>
    </location>
</feature>
<dbReference type="Proteomes" id="UP000825434">
    <property type="component" value="Chromosome 1"/>
</dbReference>
<evidence type="ECO:0000259" key="8">
    <source>
        <dbReference type="Pfam" id="PF01490"/>
    </source>
</evidence>
<accession>A0ABX8I099</accession>
<feature type="transmembrane region" description="Helical" evidence="7">
    <location>
        <begin position="728"/>
        <end position="753"/>
    </location>
</feature>
<keyword evidence="3 7" id="KW-0812">Transmembrane</keyword>
<feature type="transmembrane region" description="Helical" evidence="7">
    <location>
        <begin position="304"/>
        <end position="325"/>
    </location>
</feature>
<comment type="subcellular location">
    <subcellularLocation>
        <location evidence="1">Membrane</location>
        <topology evidence="1">Multi-pass membrane protein</topology>
    </subcellularLocation>
</comment>
<feature type="transmembrane region" description="Helical" evidence="7">
    <location>
        <begin position="64"/>
        <end position="88"/>
    </location>
</feature>
<feature type="transmembrane region" description="Helical" evidence="7">
    <location>
        <begin position="975"/>
        <end position="993"/>
    </location>
</feature>
<feature type="transmembrane region" description="Helical" evidence="7">
    <location>
        <begin position="921"/>
        <end position="944"/>
    </location>
</feature>
<feature type="transmembrane region" description="Helical" evidence="7">
    <location>
        <begin position="118"/>
        <end position="141"/>
    </location>
</feature>
<feature type="region of interest" description="Disordered" evidence="6">
    <location>
        <begin position="545"/>
        <end position="568"/>
    </location>
</feature>
<protein>
    <recommendedName>
        <fullName evidence="8">Amino acid transporter transmembrane domain-containing protein</fullName>
    </recommendedName>
</protein>
<evidence type="ECO:0000256" key="1">
    <source>
        <dbReference type="ARBA" id="ARBA00004141"/>
    </source>
</evidence>
<feature type="transmembrane region" description="Helical" evidence="7">
    <location>
        <begin position="226"/>
        <end position="250"/>
    </location>
</feature>
<feature type="transmembrane region" description="Helical" evidence="7">
    <location>
        <begin position="773"/>
        <end position="797"/>
    </location>
</feature>
<feature type="compositionally biased region" description="Low complexity" evidence="6">
    <location>
        <begin position="545"/>
        <end position="561"/>
    </location>
</feature>
<dbReference type="Pfam" id="PF01490">
    <property type="entry name" value="Aa_trans"/>
    <property type="match status" value="2"/>
</dbReference>
<sequence length="1023" mass="110177">MSELEKKPESSVVESIQSDLVEDENVFVVKDKGPNFRGVGWLGAAALVAKTQFGYGVLGLPGTFQVLGFVPGLISLVALCALTTWTGYMVGQFRLRNPQVYGVGDAAELMFGPAGREFMGGAFWLFYTLCYGAAVLTLSIAFNAITGHATCTMVWVAVGAVVALVLGTATRTLKYMSWLGFAALASVFFSVWPVTIAVLAQSTPEAAPKGEPVDKQVFAVATGRTFAAIASAIATQLSGLCGTAAFFTIHSEMRDQRQYNKSLFLGQGFVSLNYILVTCIIYGRVGRYVTSPALGSAGPLLMKICYGIALPGLFFSCFFQAHIAGKHALVRLLRDTRHLQTNTKTHWFTWTTMMVLVVIIGFVIASSIPFFNDLLALIAALLGSLFTLIMPALLGIYIMSGYSKSEGDGLLAWVGHYRRNWNSSRTNRIHSLVALLAIAFGAFILVAGTYGAVFLQLKPESSPVVEDSNTRYYKSVNSTTSSAKGRLTKSCNGYLAEKTGPPLAFERTTYYQIPNRVPERSKVLSMFTVFRMSKFGTLNLHLPFSHPSSSESNSLSPQESNIGELEPEDDQNVFKITDDGPDFRGLTCFGAASLVVKTQFGLGILGLPHTFHVLGVVPGLIVLITLCILTTWSGIVVGHFRLRHPHTYSIGDAAEIMFGPAGREVMGAAFWLFYTLAYGATVLTVSIAFNAITEHATCTTVWTAVGAIISLILGVATRTLKTMSWLSLAAIISLFISVWIVAIACLAQSTPAAAPAGEPLDKGISAVATGHSYAAIASAVATQLAGLSGTASFFTIHAEMKDQTQYNKALILGQGFVTFNYIVITCMIYLKVGNYVTSPALGSAGTLIKKICYGISLPGLIVSCFFLAHLAGKYCLVRLLRGTRHLQANTFVHWSTWISMMSLSIIFGFIIASAIPFFGDLVALIAALFGTTFTLIVPGFIAIYNMGSYVKKEGDHLLTWLPLCNRAWKKSRSNIINASLAWFCIVFGTYILVTGTYGAVQSIVDGYNNGTVSSAFSCEDNSG</sequence>
<evidence type="ECO:0000256" key="2">
    <source>
        <dbReference type="ARBA" id="ARBA00008066"/>
    </source>
</evidence>
<evidence type="ECO:0000313" key="10">
    <source>
        <dbReference type="Proteomes" id="UP000825434"/>
    </source>
</evidence>
<feature type="domain" description="Amino acid transporter transmembrane" evidence="8">
    <location>
        <begin position="587"/>
        <end position="951"/>
    </location>
</feature>
<feature type="transmembrane region" description="Helical" evidence="7">
    <location>
        <begin position="346"/>
        <end position="368"/>
    </location>
</feature>
<feature type="domain" description="Amino acid transporter transmembrane" evidence="8">
    <location>
        <begin position="39"/>
        <end position="403"/>
    </location>
</feature>
<dbReference type="PANTHER" id="PTHR22950:SF683">
    <property type="entry name" value="AMINO ACID TRANSPORTER (EUROFUNG)"/>
    <property type="match status" value="1"/>
</dbReference>
<dbReference type="EMBL" id="CP076661">
    <property type="protein sequence ID" value="QWU85793.1"/>
    <property type="molecule type" value="Genomic_DNA"/>
</dbReference>